<comment type="caution">
    <text evidence="1">The sequence shown here is derived from an EMBL/GenBank/DDBJ whole genome shotgun (WGS) entry which is preliminary data.</text>
</comment>
<gene>
    <name evidence="1" type="ORF">AK812_SmicGene3727</name>
</gene>
<dbReference type="AlphaFoldDB" id="A0A1Q9EY95"/>
<proteinExistence type="predicted"/>
<dbReference type="Gene3D" id="2.30.110.10">
    <property type="entry name" value="Electron Transport, Fmn-binding Protein, Chain A"/>
    <property type="match status" value="1"/>
</dbReference>
<evidence type="ECO:0008006" key="3">
    <source>
        <dbReference type="Google" id="ProtNLM"/>
    </source>
</evidence>
<accession>A0A1Q9EY95</accession>
<dbReference type="SUPFAM" id="SSF50475">
    <property type="entry name" value="FMN-binding split barrel"/>
    <property type="match status" value="1"/>
</dbReference>
<evidence type="ECO:0000313" key="2">
    <source>
        <dbReference type="Proteomes" id="UP000186817"/>
    </source>
</evidence>
<keyword evidence="2" id="KW-1185">Reference proteome</keyword>
<dbReference type="EMBL" id="LSRX01000044">
    <property type="protein sequence ID" value="OLQ12371.1"/>
    <property type="molecule type" value="Genomic_DNA"/>
</dbReference>
<sequence length="362" mass="40250">MDSITGLRNALRGNQNVLMYIPTSYPQKVHHSSMVLKINVQVGFEGSDNEWRDEYLLGILSLKSLPLLEGTGDMKMDPDTGFNQAPLFIRRVGRWGGGEEAFTKMCNAGVRDESDIGCCYCNDVELQLILNKLVAAPKKKETKKRHVKDADESLCGRHLKQEVGIWYFLLALQAQAQNTSSADMSEEWENDEATGLWYKGGDRTQPYASDWSPVPMGPVPVLEKARALATRVLVAGLTTISGEGFPRSRLVSPGEKYVAEDFSSVTVATRQRTRKVEDIVAHGHNKVCLFWQDTQSDKHSAWVCAVGEASVALADDGEKATVSITVQRLEMQDYGSHITAHGHDSWKPAILERQSGEWHRVC</sequence>
<dbReference type="InterPro" id="IPR012349">
    <property type="entry name" value="Split_barrel_FMN-bd"/>
</dbReference>
<evidence type="ECO:0000313" key="1">
    <source>
        <dbReference type="EMBL" id="OLQ12371.1"/>
    </source>
</evidence>
<name>A0A1Q9EY95_SYMMI</name>
<dbReference type="Proteomes" id="UP000186817">
    <property type="component" value="Unassembled WGS sequence"/>
</dbReference>
<dbReference type="OrthoDB" id="413256at2759"/>
<organism evidence="1 2">
    <name type="scientific">Symbiodinium microadriaticum</name>
    <name type="common">Dinoflagellate</name>
    <name type="synonym">Zooxanthella microadriatica</name>
    <dbReference type="NCBI Taxonomy" id="2951"/>
    <lineage>
        <taxon>Eukaryota</taxon>
        <taxon>Sar</taxon>
        <taxon>Alveolata</taxon>
        <taxon>Dinophyceae</taxon>
        <taxon>Suessiales</taxon>
        <taxon>Symbiodiniaceae</taxon>
        <taxon>Symbiodinium</taxon>
    </lineage>
</organism>
<protein>
    <recommendedName>
        <fullName evidence="3">Pyridoxamine 5'-phosphate oxidase putative domain-containing protein</fullName>
    </recommendedName>
</protein>
<reference evidence="1 2" key="1">
    <citation type="submission" date="2016-02" db="EMBL/GenBank/DDBJ databases">
        <title>Genome analysis of coral dinoflagellate symbionts highlights evolutionary adaptations to a symbiotic lifestyle.</title>
        <authorList>
            <person name="Aranda M."/>
            <person name="Li Y."/>
            <person name="Liew Y.J."/>
            <person name="Baumgarten S."/>
            <person name="Simakov O."/>
            <person name="Wilson M."/>
            <person name="Piel J."/>
            <person name="Ashoor H."/>
            <person name="Bougouffa S."/>
            <person name="Bajic V.B."/>
            <person name="Ryu T."/>
            <person name="Ravasi T."/>
            <person name="Bayer T."/>
            <person name="Micklem G."/>
            <person name="Kim H."/>
            <person name="Bhak J."/>
            <person name="Lajeunesse T.C."/>
            <person name="Voolstra C.R."/>
        </authorList>
    </citation>
    <scope>NUCLEOTIDE SEQUENCE [LARGE SCALE GENOMIC DNA]</scope>
    <source>
        <strain evidence="1 2">CCMP2467</strain>
    </source>
</reference>